<evidence type="ECO:0000259" key="7">
    <source>
        <dbReference type="Pfam" id="PF00999"/>
    </source>
</evidence>
<feature type="transmembrane region" description="Helical" evidence="6">
    <location>
        <begin position="148"/>
        <end position="169"/>
    </location>
</feature>
<name>A0A5E4QZN4_9NEOP</name>
<gene>
    <name evidence="8" type="ORF">LSINAPIS_LOCUS12846</name>
</gene>
<dbReference type="Pfam" id="PF00999">
    <property type="entry name" value="Na_H_Exchanger"/>
    <property type="match status" value="1"/>
</dbReference>
<evidence type="ECO:0000256" key="5">
    <source>
        <dbReference type="ARBA" id="ARBA00023136"/>
    </source>
</evidence>
<keyword evidence="9" id="KW-1185">Reference proteome</keyword>
<dbReference type="InterPro" id="IPR006153">
    <property type="entry name" value="Cation/H_exchanger_TM"/>
</dbReference>
<feature type="transmembrane region" description="Helical" evidence="6">
    <location>
        <begin position="308"/>
        <end position="329"/>
    </location>
</feature>
<dbReference type="PANTHER" id="PTHR31102">
    <property type="match status" value="1"/>
</dbReference>
<feature type="transmembrane region" description="Helical" evidence="6">
    <location>
        <begin position="235"/>
        <end position="256"/>
    </location>
</feature>
<accession>A0A5E4QZN4</accession>
<dbReference type="EMBL" id="FZQP02006221">
    <property type="protein sequence ID" value="VVD02680.1"/>
    <property type="molecule type" value="Genomic_DNA"/>
</dbReference>
<organism evidence="8 9">
    <name type="scientific">Leptidea sinapis</name>
    <dbReference type="NCBI Taxonomy" id="189913"/>
    <lineage>
        <taxon>Eukaryota</taxon>
        <taxon>Metazoa</taxon>
        <taxon>Ecdysozoa</taxon>
        <taxon>Arthropoda</taxon>
        <taxon>Hexapoda</taxon>
        <taxon>Insecta</taxon>
        <taxon>Pterygota</taxon>
        <taxon>Neoptera</taxon>
        <taxon>Endopterygota</taxon>
        <taxon>Lepidoptera</taxon>
        <taxon>Glossata</taxon>
        <taxon>Ditrysia</taxon>
        <taxon>Papilionoidea</taxon>
        <taxon>Pieridae</taxon>
        <taxon>Dismorphiinae</taxon>
        <taxon>Leptidea</taxon>
    </lineage>
</organism>
<evidence type="ECO:0000256" key="4">
    <source>
        <dbReference type="ARBA" id="ARBA00022989"/>
    </source>
</evidence>
<dbReference type="PANTHER" id="PTHR31102:SF1">
    <property type="entry name" value="CATION_H+ EXCHANGER DOMAIN-CONTAINING PROTEIN"/>
    <property type="match status" value="1"/>
</dbReference>
<feature type="transmembrane region" description="Helical" evidence="6">
    <location>
        <begin position="268"/>
        <end position="296"/>
    </location>
</feature>
<dbReference type="Proteomes" id="UP000324832">
    <property type="component" value="Unassembled WGS sequence"/>
</dbReference>
<feature type="transmembrane region" description="Helical" evidence="6">
    <location>
        <begin position="400"/>
        <end position="419"/>
    </location>
</feature>
<keyword evidence="5 6" id="KW-0472">Membrane</keyword>
<keyword evidence="4 6" id="KW-1133">Transmembrane helix</keyword>
<evidence type="ECO:0000256" key="2">
    <source>
        <dbReference type="ARBA" id="ARBA00007367"/>
    </source>
</evidence>
<feature type="transmembrane region" description="Helical" evidence="6">
    <location>
        <begin position="211"/>
        <end position="229"/>
    </location>
</feature>
<dbReference type="GO" id="GO:0016020">
    <property type="term" value="C:membrane"/>
    <property type="evidence" value="ECO:0007669"/>
    <property type="project" value="UniProtKB-SubCell"/>
</dbReference>
<reference evidence="8 9" key="1">
    <citation type="submission" date="2017-07" db="EMBL/GenBank/DDBJ databases">
        <authorList>
            <person name="Talla V."/>
            <person name="Backstrom N."/>
        </authorList>
    </citation>
    <scope>NUCLEOTIDE SEQUENCE [LARGE SCALE GENOMIC DNA]</scope>
</reference>
<dbReference type="AlphaFoldDB" id="A0A5E4QZN4"/>
<feature type="transmembrane region" description="Helical" evidence="6">
    <location>
        <begin position="361"/>
        <end position="380"/>
    </location>
</feature>
<feature type="transmembrane region" description="Helical" evidence="6">
    <location>
        <begin position="336"/>
        <end position="355"/>
    </location>
</feature>
<evidence type="ECO:0000256" key="6">
    <source>
        <dbReference type="SAM" id="Phobius"/>
    </source>
</evidence>
<proteinExistence type="inferred from homology"/>
<feature type="domain" description="Cation/H+ exchanger transmembrane" evidence="7">
    <location>
        <begin position="132"/>
        <end position="513"/>
    </location>
</feature>
<feature type="transmembrane region" description="Helical" evidence="6">
    <location>
        <begin position="425"/>
        <end position="446"/>
    </location>
</feature>
<comment type="similarity">
    <text evidence="2">Belongs to the monovalent cation:proton antiporter 1 (CPA1) transporter (TC 2.A.36) family.</text>
</comment>
<evidence type="ECO:0000313" key="8">
    <source>
        <dbReference type="EMBL" id="VVD02680.1"/>
    </source>
</evidence>
<dbReference type="GO" id="GO:0015297">
    <property type="term" value="F:antiporter activity"/>
    <property type="evidence" value="ECO:0007669"/>
    <property type="project" value="InterPro"/>
</dbReference>
<evidence type="ECO:0000256" key="1">
    <source>
        <dbReference type="ARBA" id="ARBA00004141"/>
    </source>
</evidence>
<dbReference type="GO" id="GO:1902600">
    <property type="term" value="P:proton transmembrane transport"/>
    <property type="evidence" value="ECO:0007669"/>
    <property type="project" value="InterPro"/>
</dbReference>
<protein>
    <recommendedName>
        <fullName evidence="7">Cation/H+ exchanger transmembrane domain-containing protein</fullName>
    </recommendedName>
</protein>
<keyword evidence="3 6" id="KW-0812">Transmembrane</keyword>
<sequence>MFFKIFCNRIYKYVADRDHIGYEDLDMANSSHETHERVYTFVDENQQIEENYNFWQKFCLRCHQPDSTPSLEPFWWRKVFPFPLFPTFRQSAQKICIIIFFFLMWGILYAQLGSTVIGINSELLSMTLLVIAAYLIGWIWMKVTTLPALIAMLLTGIIFQNLHLVQMTVTCRQLNQDLRKIALVIILMRAGLGLNADILRKHYIAVLQLGLLPWLVECIAIAVTSHYLLYLPWIWAFLLGSMIASVSPAVVVPCLFRLREVGYGVSKGIPTLLLAAASIDDSISVAVFAIILNAMFSPGSTTFNIIKGPLSIIAGIVLGGLWGALISVIPERGDVYLVPLRFLALFLGGLFALFMSSYIEWSGAGPLAIVSSGFVAAYFWEKQGWPINKNPVSNTFRILWIFFEPILFAFTGAQVTLSALDPRVISSGVICLLSCLALRVIATFFVSFGCGLNNKEKLFIGLTWMAKATVQAALGPAALDLVNIGKTAGASKVEETEYAKVILAISVLSVIISAPVAPNKLQVVEIADSGLKDTVVTNL</sequence>
<evidence type="ECO:0000256" key="3">
    <source>
        <dbReference type="ARBA" id="ARBA00022692"/>
    </source>
</evidence>
<evidence type="ECO:0000313" key="9">
    <source>
        <dbReference type="Proteomes" id="UP000324832"/>
    </source>
</evidence>
<feature type="transmembrane region" description="Helical" evidence="6">
    <location>
        <begin position="95"/>
        <end position="117"/>
    </location>
</feature>
<dbReference type="InterPro" id="IPR051843">
    <property type="entry name" value="CPA1_transporter"/>
</dbReference>
<comment type="subcellular location">
    <subcellularLocation>
        <location evidence="1">Membrane</location>
        <topology evidence="1">Multi-pass membrane protein</topology>
    </subcellularLocation>
</comment>